<dbReference type="Gene3D" id="1.25.40.20">
    <property type="entry name" value="Ankyrin repeat-containing domain"/>
    <property type="match status" value="1"/>
</dbReference>
<dbReference type="AlphaFoldDB" id="A0A8K0S9R9"/>
<protein>
    <submittedName>
        <fullName evidence="1">Uncharacterized protein</fullName>
    </submittedName>
</protein>
<keyword evidence="2" id="KW-1185">Reference proteome</keyword>
<name>A0A8K0S9R9_9HYPO</name>
<comment type="caution">
    <text evidence="1">The sequence shown here is derived from an EMBL/GenBank/DDBJ whole genome shotgun (WGS) entry which is preliminary data.</text>
</comment>
<organism evidence="1 2">
    <name type="scientific">Fusarium tricinctum</name>
    <dbReference type="NCBI Taxonomy" id="61284"/>
    <lineage>
        <taxon>Eukaryota</taxon>
        <taxon>Fungi</taxon>
        <taxon>Dikarya</taxon>
        <taxon>Ascomycota</taxon>
        <taxon>Pezizomycotina</taxon>
        <taxon>Sordariomycetes</taxon>
        <taxon>Hypocreomycetidae</taxon>
        <taxon>Hypocreales</taxon>
        <taxon>Nectriaceae</taxon>
        <taxon>Fusarium</taxon>
        <taxon>Fusarium tricinctum species complex</taxon>
    </lineage>
</organism>
<evidence type="ECO:0000313" key="2">
    <source>
        <dbReference type="Proteomes" id="UP000813427"/>
    </source>
</evidence>
<gene>
    <name evidence="1" type="ORF">BKA59DRAFT_434396</name>
</gene>
<dbReference type="EMBL" id="JAGPXF010000002">
    <property type="protein sequence ID" value="KAH7257908.1"/>
    <property type="molecule type" value="Genomic_DNA"/>
</dbReference>
<sequence length="934" mass="105094">MAEAFGIAGSAFGTVSLGLQLFREISQYLDSVEGRDEDLARARNYARIFQSCLIALDTWASSAGISNNEVERLINQSQANCEVAIGGLLNIVTELKGPDLIPNSRTSKARTLCVRLNYPFKKQSLEKLEKQLFDTTNVLQLALNILQMLNPAIRESNYAIRKALGNILARLPEPDGSYYKSPPLDGGRELVETILDSDECLGDSTSNTPASSIKSTRYQNGNMWTMNSFCFCKRTCSRRSRQQWGPFIIENEMTFIDYHSPGCPLSAQQPLKQKTKWTLKVPIPFVNNRWRTASQFSLFFTAGTGGMGFGQSLAWSETVDRNQSPSFKIVQIAMDCDLLTEGENMETLLLSCYRRLRWCFTHGRASITDVDQRGDSIVDVVTSIACVCLCGNIFPDSALQVFCMLARFINPATHRDSRTGSPVLAQLCQNVRTRNSTRPGEAISSLLSRCDDSAGHDCLSPLCHFSLQEHFDLIKDFPAISNYLEFGQLSRLVLMEDHNMIKDFLEKHPLSINEINHLGQTPIHIAVQVQNAMILSMLVNQAGPNVLNTKDNNGQYAIDHATDALCHARKSGIELGSKVCNGCKVLDVLLHSESAIFTQSVQRAMQLLWSNHMESCVEGQKNIIRCLAFRRKELGILAQRELTPVQTQDLKLCQAGILDQNAAQTQRYLEAKNYRVPIHLKVYSDVESPEDSKSIYRLIFNGEVAEHALQSGFLIPRTLFDDVFRFLAEWLNSARYSPRYQDFLFSSYISIIDVLEHFEYLNDLLGHVGYDLGKEHWIDSAVVRYFTFFILDLRHTCCRLGTSNGPDASGPLSAEDRQEIEEEDCSRLELFEQLAMEFERERGNYTDLFSFMKEYWAHKMKIVDQEIGSCVLTESQKQSAEAAGVILEFYGPQPAPSGDTPEVDSEEREVVSDLQTALRKLDKIATDPLRPSLV</sequence>
<dbReference type="InterPro" id="IPR036770">
    <property type="entry name" value="Ankyrin_rpt-contain_sf"/>
</dbReference>
<reference evidence="1" key="1">
    <citation type="journal article" date="2021" name="Nat. Commun.">
        <title>Genetic determinants of endophytism in the Arabidopsis root mycobiome.</title>
        <authorList>
            <person name="Mesny F."/>
            <person name="Miyauchi S."/>
            <person name="Thiergart T."/>
            <person name="Pickel B."/>
            <person name="Atanasova L."/>
            <person name="Karlsson M."/>
            <person name="Huettel B."/>
            <person name="Barry K.W."/>
            <person name="Haridas S."/>
            <person name="Chen C."/>
            <person name="Bauer D."/>
            <person name="Andreopoulos W."/>
            <person name="Pangilinan J."/>
            <person name="LaButti K."/>
            <person name="Riley R."/>
            <person name="Lipzen A."/>
            <person name="Clum A."/>
            <person name="Drula E."/>
            <person name="Henrissat B."/>
            <person name="Kohler A."/>
            <person name="Grigoriev I.V."/>
            <person name="Martin F.M."/>
            <person name="Hacquard S."/>
        </authorList>
    </citation>
    <scope>NUCLEOTIDE SEQUENCE</scope>
    <source>
        <strain evidence="1">MPI-SDFR-AT-0068</strain>
    </source>
</reference>
<proteinExistence type="predicted"/>
<dbReference type="SUPFAM" id="SSF48403">
    <property type="entry name" value="Ankyrin repeat"/>
    <property type="match status" value="1"/>
</dbReference>
<dbReference type="OrthoDB" id="1577640at2759"/>
<evidence type="ECO:0000313" key="1">
    <source>
        <dbReference type="EMBL" id="KAH7257908.1"/>
    </source>
</evidence>
<dbReference type="Proteomes" id="UP000813427">
    <property type="component" value="Unassembled WGS sequence"/>
</dbReference>
<accession>A0A8K0S9R9</accession>